<dbReference type="GO" id="GO:0016616">
    <property type="term" value="F:oxidoreductase activity, acting on the CH-OH group of donors, NAD or NADP as acceptor"/>
    <property type="evidence" value="ECO:0007669"/>
    <property type="project" value="TreeGrafter"/>
</dbReference>
<dbReference type="Proteomes" id="UP000325827">
    <property type="component" value="Unassembled WGS sequence"/>
</dbReference>
<dbReference type="PANTHER" id="PTHR42760">
    <property type="entry name" value="SHORT-CHAIN DEHYDROGENASES/REDUCTASES FAMILY MEMBER"/>
    <property type="match status" value="1"/>
</dbReference>
<dbReference type="Pfam" id="PF13561">
    <property type="entry name" value="adh_short_C2"/>
    <property type="match status" value="1"/>
</dbReference>
<protein>
    <submittedName>
        <fullName evidence="3">SDR family oxidoreductase</fullName>
    </submittedName>
</protein>
<organism evidence="3 4">
    <name type="scientific">Microbacterium rhizomatis</name>
    <dbReference type="NCBI Taxonomy" id="1631477"/>
    <lineage>
        <taxon>Bacteria</taxon>
        <taxon>Bacillati</taxon>
        <taxon>Actinomycetota</taxon>
        <taxon>Actinomycetes</taxon>
        <taxon>Micrococcales</taxon>
        <taxon>Microbacteriaceae</taxon>
        <taxon>Microbacterium</taxon>
    </lineage>
</organism>
<dbReference type="EMBL" id="VYSA01000002">
    <property type="protein sequence ID" value="KAA9107527.1"/>
    <property type="molecule type" value="Genomic_DNA"/>
</dbReference>
<accession>A0A5J5IZL7</accession>
<dbReference type="SUPFAM" id="SSF51735">
    <property type="entry name" value="NAD(P)-binding Rossmann-fold domains"/>
    <property type="match status" value="1"/>
</dbReference>
<dbReference type="InterPro" id="IPR002347">
    <property type="entry name" value="SDR_fam"/>
</dbReference>
<dbReference type="PRINTS" id="PR00081">
    <property type="entry name" value="GDHRDH"/>
</dbReference>
<keyword evidence="2" id="KW-0560">Oxidoreductase</keyword>
<reference evidence="4" key="1">
    <citation type="submission" date="2019-09" db="EMBL/GenBank/DDBJ databases">
        <title>Mumia zhuanghuii sp. nov. isolated from the intestinal contents of plateau pika (Ochotona curzoniae) in the Qinghai-Tibet plateau of China.</title>
        <authorList>
            <person name="Tian Z."/>
        </authorList>
    </citation>
    <scope>NUCLEOTIDE SEQUENCE [LARGE SCALE GENOMIC DNA]</scope>
    <source>
        <strain evidence="4">JCM 30598</strain>
    </source>
</reference>
<dbReference type="AlphaFoldDB" id="A0A5J5IZL7"/>
<dbReference type="PANTHER" id="PTHR42760:SF133">
    <property type="entry name" value="3-OXOACYL-[ACYL-CARRIER-PROTEIN] REDUCTASE"/>
    <property type="match status" value="1"/>
</dbReference>
<dbReference type="Gene3D" id="3.40.50.720">
    <property type="entry name" value="NAD(P)-binding Rossmann-like Domain"/>
    <property type="match status" value="1"/>
</dbReference>
<dbReference type="RefSeq" id="WP_150448563.1">
    <property type="nucleotide sequence ID" value="NZ_VYSA01000002.1"/>
</dbReference>
<evidence type="ECO:0000313" key="3">
    <source>
        <dbReference type="EMBL" id="KAA9107527.1"/>
    </source>
</evidence>
<dbReference type="PRINTS" id="PR00080">
    <property type="entry name" value="SDRFAMILY"/>
</dbReference>
<comment type="caution">
    <text evidence="3">The sequence shown here is derived from an EMBL/GenBank/DDBJ whole genome shotgun (WGS) entry which is preliminary data.</text>
</comment>
<proteinExistence type="inferred from homology"/>
<comment type="similarity">
    <text evidence="1">Belongs to the short-chain dehydrogenases/reductases (SDR) family.</text>
</comment>
<sequence>MTVPVGLPGLTDKTVVVTGALGGQGVAQTLVLLASGAHVVATDLASSITDDLTAAAEGLPGTLLYQQLDVGSIDDWARVADFTLPLGLTGLVNNAGIPLRARLGDIHLDDWDRVMRINLTGPMLGIQALAPQLREGSSIVNVGSLAALNAHHTVAYTASKWGLRGLTHVAATEFGGRGIRTNIVHPGYVETAMMAAAPEIMAETQRALTPLGRTAQPAEVAAVVAFLLSDLSSYINGAEIPIDGGFSSSGGVKYMSDTIRRSQGQS</sequence>
<dbReference type="FunFam" id="3.40.50.720:FF:000084">
    <property type="entry name" value="Short-chain dehydrogenase reductase"/>
    <property type="match status" value="1"/>
</dbReference>
<evidence type="ECO:0000256" key="2">
    <source>
        <dbReference type="ARBA" id="ARBA00023002"/>
    </source>
</evidence>
<evidence type="ECO:0000313" key="4">
    <source>
        <dbReference type="Proteomes" id="UP000325827"/>
    </source>
</evidence>
<dbReference type="CDD" id="cd05233">
    <property type="entry name" value="SDR_c"/>
    <property type="match status" value="1"/>
</dbReference>
<evidence type="ECO:0000256" key="1">
    <source>
        <dbReference type="ARBA" id="ARBA00006484"/>
    </source>
</evidence>
<dbReference type="InterPro" id="IPR036291">
    <property type="entry name" value="NAD(P)-bd_dom_sf"/>
</dbReference>
<gene>
    <name evidence="3" type="ORF">F6B43_08615</name>
</gene>
<keyword evidence="4" id="KW-1185">Reference proteome</keyword>
<name>A0A5J5IZL7_9MICO</name>
<dbReference type="OrthoDB" id="272646at2"/>